<evidence type="ECO:0000256" key="2">
    <source>
        <dbReference type="ARBA" id="ARBA00008854"/>
    </source>
</evidence>
<evidence type="ECO:0000256" key="4">
    <source>
        <dbReference type="ARBA" id="ARBA00022989"/>
    </source>
</evidence>
<comment type="subcellular location">
    <subcellularLocation>
        <location evidence="1">Membrane</location>
        <topology evidence="1">Single-pass membrane protein</topology>
    </subcellularLocation>
</comment>
<keyword evidence="5 7" id="KW-0472">Membrane</keyword>
<dbReference type="EMBL" id="JAHCTB010000001">
    <property type="protein sequence ID" value="MBT0606684.1"/>
    <property type="molecule type" value="Genomic_DNA"/>
</dbReference>
<dbReference type="Proteomes" id="UP001297092">
    <property type="component" value="Unassembled WGS sequence"/>
</dbReference>
<evidence type="ECO:0000256" key="1">
    <source>
        <dbReference type="ARBA" id="ARBA00004167"/>
    </source>
</evidence>
<protein>
    <submittedName>
        <fullName evidence="8">LemA family protein</fullName>
    </submittedName>
</protein>
<feature type="transmembrane region" description="Helical" evidence="7">
    <location>
        <begin position="7"/>
        <end position="24"/>
    </location>
</feature>
<proteinExistence type="inferred from homology"/>
<dbReference type="SUPFAM" id="SSF140478">
    <property type="entry name" value="LemA-like"/>
    <property type="match status" value="1"/>
</dbReference>
<dbReference type="PANTHER" id="PTHR34478">
    <property type="entry name" value="PROTEIN LEMA"/>
    <property type="match status" value="1"/>
</dbReference>
<keyword evidence="4 7" id="KW-1133">Transmembrane helix</keyword>
<reference evidence="8 9" key="1">
    <citation type="submission" date="2021-05" db="EMBL/GenBank/DDBJ databases">
        <title>Aequorivita echinoideorum JCM 30378 genome.</title>
        <authorList>
            <person name="Zhang H."/>
            <person name="Li C."/>
        </authorList>
    </citation>
    <scope>NUCLEOTIDE SEQUENCE [LARGE SCALE GENOMIC DNA]</scope>
    <source>
        <strain evidence="8 9">JCM30378</strain>
    </source>
</reference>
<accession>A0ABS5S0I0</accession>
<evidence type="ECO:0000313" key="9">
    <source>
        <dbReference type="Proteomes" id="UP001297092"/>
    </source>
</evidence>
<comment type="caution">
    <text evidence="8">The sequence shown here is derived from an EMBL/GenBank/DDBJ whole genome shotgun (WGS) entry which is preliminary data.</text>
</comment>
<dbReference type="Pfam" id="PF04011">
    <property type="entry name" value="LemA"/>
    <property type="match status" value="1"/>
</dbReference>
<organism evidence="8 9">
    <name type="scientific">Aequorivita echinoideorum</name>
    <dbReference type="NCBI Taxonomy" id="1549647"/>
    <lineage>
        <taxon>Bacteria</taxon>
        <taxon>Pseudomonadati</taxon>
        <taxon>Bacteroidota</taxon>
        <taxon>Flavobacteriia</taxon>
        <taxon>Flavobacteriales</taxon>
        <taxon>Flavobacteriaceae</taxon>
        <taxon>Aequorivita</taxon>
    </lineage>
</organism>
<evidence type="ECO:0000256" key="5">
    <source>
        <dbReference type="ARBA" id="ARBA00023136"/>
    </source>
</evidence>
<evidence type="ECO:0000256" key="3">
    <source>
        <dbReference type="ARBA" id="ARBA00022692"/>
    </source>
</evidence>
<dbReference type="InterPro" id="IPR023353">
    <property type="entry name" value="LemA-like_dom_sf"/>
</dbReference>
<dbReference type="RefSeq" id="WP_214111563.1">
    <property type="nucleotide sequence ID" value="NZ_JAHCTB010000001.1"/>
</dbReference>
<name>A0ABS5S0I0_9FLAO</name>
<comment type="similarity">
    <text evidence="2">Belongs to the LemA family.</text>
</comment>
<evidence type="ECO:0000256" key="6">
    <source>
        <dbReference type="SAM" id="Coils"/>
    </source>
</evidence>
<evidence type="ECO:0000256" key="7">
    <source>
        <dbReference type="SAM" id="Phobius"/>
    </source>
</evidence>
<keyword evidence="6" id="KW-0175">Coiled coil</keyword>
<dbReference type="PANTHER" id="PTHR34478:SF2">
    <property type="entry name" value="MEMBRANE PROTEIN"/>
    <property type="match status" value="1"/>
</dbReference>
<dbReference type="Gene3D" id="1.20.1440.20">
    <property type="entry name" value="LemA-like domain"/>
    <property type="match status" value="1"/>
</dbReference>
<evidence type="ECO:0000313" key="8">
    <source>
        <dbReference type="EMBL" id="MBT0606684.1"/>
    </source>
</evidence>
<keyword evidence="3 7" id="KW-0812">Transmembrane</keyword>
<keyword evidence="9" id="KW-1185">Reference proteome</keyword>
<feature type="coiled-coil region" evidence="6">
    <location>
        <begin position="122"/>
        <end position="156"/>
    </location>
</feature>
<dbReference type="InterPro" id="IPR007156">
    <property type="entry name" value="MamQ_LemA"/>
</dbReference>
<sequence>MKKWLPVIIIVGILFLIGAYIASLNNKLVVLDQNATAQWANVESAYQRRADLIPNIVSTAKGYAEFEQSTLIAVTEARSKATSVNIDPSNVSQEQLAQFQEAQAGVTSALSRLLAVFERYPDLKANENFKELINELERTENRINVERNRFNDTAREFNTKINKFPTKMFAGMLGFEEKAYFKADAGSENAPEVDFDFGGK</sequence>
<gene>
    <name evidence="8" type="ORF">KIV10_00680</name>
</gene>